<dbReference type="EMBL" id="LNGF01000008">
    <property type="protein sequence ID" value="KYC48267.1"/>
    <property type="molecule type" value="Genomic_DNA"/>
</dbReference>
<reference evidence="4 5" key="1">
    <citation type="journal article" date="2016" name="ISME J.">
        <title>Chasing the elusive Euryarchaeota class WSA2: genomes reveal a uniquely fastidious methyl-reducing methanogen.</title>
        <authorList>
            <person name="Nobu M.K."/>
            <person name="Narihiro T."/>
            <person name="Kuroda K."/>
            <person name="Mei R."/>
            <person name="Liu W.T."/>
        </authorList>
    </citation>
    <scope>NUCLEOTIDE SEQUENCE [LARGE SCALE GENOMIC DNA]</scope>
    <source>
        <strain evidence="1">B03fssc0709_Meth_Bin005</strain>
        <strain evidence="2">B15fssc0709_Meth_Bin003</strain>
        <strain evidence="3">BMIXfssc0709_Meth_Bin006</strain>
    </source>
</reference>
<dbReference type="EMBL" id="LNGE01000007">
    <property type="protein sequence ID" value="KYC45948.1"/>
    <property type="molecule type" value="Genomic_DNA"/>
</dbReference>
<evidence type="ECO:0000313" key="3">
    <source>
        <dbReference type="EMBL" id="KYC50924.1"/>
    </source>
</evidence>
<dbReference type="Proteomes" id="UP000092401">
    <property type="component" value="Unassembled WGS sequence"/>
</dbReference>
<sequence length="65" mass="7731">MMVISDSKKDRISELISDKDVKIIGDVVIAFPHKKPVKSFFRDHMEVDEKKWDEMVEDEAYEWTD</sequence>
<evidence type="ECO:0000313" key="1">
    <source>
        <dbReference type="EMBL" id="KYC45948.1"/>
    </source>
</evidence>
<evidence type="ECO:0000313" key="4">
    <source>
        <dbReference type="Proteomes" id="UP000091929"/>
    </source>
</evidence>
<evidence type="ECO:0000313" key="5">
    <source>
        <dbReference type="Proteomes" id="UP000092401"/>
    </source>
</evidence>
<accession>A0A150J1U3</accession>
<organism evidence="2 4">
    <name type="scientific">Candidatus Methanofastidiosum methylothiophilum</name>
    <dbReference type="NCBI Taxonomy" id="1705564"/>
    <lineage>
        <taxon>Archaea</taxon>
        <taxon>Methanobacteriati</taxon>
        <taxon>Methanobacteriota</taxon>
        <taxon>Stenosarchaea group</taxon>
        <taxon>Candidatus Methanofastidiosia</taxon>
        <taxon>Candidatus Methanofastidiosales</taxon>
        <taxon>Candidatus Methanofastidiosaceae</taxon>
        <taxon>Candidatus Methanofastidiosum</taxon>
    </lineage>
</organism>
<protein>
    <submittedName>
        <fullName evidence="2">Uncharacterized protein</fullName>
    </submittedName>
</protein>
<proteinExistence type="predicted"/>
<dbReference type="Proteomes" id="UP000091929">
    <property type="component" value="Unassembled WGS sequence"/>
</dbReference>
<dbReference type="Proteomes" id="UP000092403">
    <property type="component" value="Unassembled WGS sequence"/>
</dbReference>
<accession>A0A150IM37</accession>
<name>A0A150ITF1_9EURY</name>
<accession>A0A150ITF1</accession>
<evidence type="ECO:0000313" key="2">
    <source>
        <dbReference type="EMBL" id="KYC48267.1"/>
    </source>
</evidence>
<dbReference type="EMBL" id="LNJC01000006">
    <property type="protein sequence ID" value="KYC50924.1"/>
    <property type="molecule type" value="Genomic_DNA"/>
</dbReference>
<gene>
    <name evidence="1" type="ORF">APG10_00358</name>
    <name evidence="2" type="ORF">APG11_00506</name>
    <name evidence="3" type="ORF">APG12_00487</name>
</gene>
<comment type="caution">
    <text evidence="2">The sequence shown here is derived from an EMBL/GenBank/DDBJ whole genome shotgun (WGS) entry which is preliminary data.</text>
</comment>
<dbReference type="AlphaFoldDB" id="A0A150ITF1"/>